<feature type="compositionally biased region" description="Low complexity" evidence="1">
    <location>
        <begin position="37"/>
        <end position="48"/>
    </location>
</feature>
<accession>A0A1A8EK41</accession>
<feature type="compositionally biased region" description="Basic and acidic residues" evidence="1">
    <location>
        <begin position="595"/>
        <end position="613"/>
    </location>
</feature>
<reference evidence="3" key="2">
    <citation type="submission" date="2016-06" db="EMBL/GenBank/DDBJ databases">
        <title>The genome of a short-lived fish provides insights into sex chromosome evolution and the genetic control of aging.</title>
        <authorList>
            <person name="Reichwald K."/>
            <person name="Felder M."/>
            <person name="Petzold A."/>
            <person name="Koch P."/>
            <person name="Groth M."/>
            <person name="Platzer M."/>
        </authorList>
    </citation>
    <scope>NUCLEOTIDE SEQUENCE</scope>
    <source>
        <tissue evidence="3">Brain</tissue>
    </source>
</reference>
<feature type="compositionally biased region" description="Basic and acidic residues" evidence="1">
    <location>
        <begin position="653"/>
        <end position="662"/>
    </location>
</feature>
<feature type="region of interest" description="Disordered" evidence="1">
    <location>
        <begin position="467"/>
        <end position="503"/>
    </location>
</feature>
<name>A0A1A8EK41_9TELE</name>
<feature type="compositionally biased region" description="Basic residues" evidence="1">
    <location>
        <begin position="681"/>
        <end position="701"/>
    </location>
</feature>
<feature type="compositionally biased region" description="Basic residues" evidence="1">
    <location>
        <begin position="575"/>
        <end position="594"/>
    </location>
</feature>
<dbReference type="GO" id="GO:0006397">
    <property type="term" value="P:mRNA processing"/>
    <property type="evidence" value="ECO:0007669"/>
    <property type="project" value="InterPro"/>
</dbReference>
<dbReference type="InterPro" id="IPR013087">
    <property type="entry name" value="Znf_C2H2_type"/>
</dbReference>
<dbReference type="PANTHER" id="PTHR15439:SF0">
    <property type="entry name" value="CELL DIVISION CYCLE AND APOPTOSIS REGULATOR PROTEIN 1-RELATED"/>
    <property type="match status" value="1"/>
</dbReference>
<dbReference type="InterPro" id="IPR033489">
    <property type="entry name" value="RBBP6"/>
</dbReference>
<dbReference type="GO" id="GO:0061630">
    <property type="term" value="F:ubiquitin protein ligase activity"/>
    <property type="evidence" value="ECO:0007669"/>
    <property type="project" value="InterPro"/>
</dbReference>
<dbReference type="GO" id="GO:0016567">
    <property type="term" value="P:protein ubiquitination"/>
    <property type="evidence" value="ECO:0007669"/>
    <property type="project" value="InterPro"/>
</dbReference>
<dbReference type="GO" id="GO:0005634">
    <property type="term" value="C:nucleus"/>
    <property type="evidence" value="ECO:0007669"/>
    <property type="project" value="TreeGrafter"/>
</dbReference>
<dbReference type="AlphaFoldDB" id="A0A1A8EK41"/>
<dbReference type="PANTHER" id="PTHR15439">
    <property type="entry name" value="RETINOBLASTOMA-BINDING PROTEIN 6"/>
    <property type="match status" value="1"/>
</dbReference>
<feature type="compositionally biased region" description="Basic residues" evidence="1">
    <location>
        <begin position="165"/>
        <end position="235"/>
    </location>
</feature>
<protein>
    <recommendedName>
        <fullName evidence="2">C2H2-type domain-containing protein</fullName>
    </recommendedName>
</protein>
<dbReference type="GO" id="GO:0006511">
    <property type="term" value="P:ubiquitin-dependent protein catabolic process"/>
    <property type="evidence" value="ECO:0007669"/>
    <property type="project" value="TreeGrafter"/>
</dbReference>
<feature type="region of interest" description="Disordered" evidence="1">
    <location>
        <begin position="626"/>
        <end position="701"/>
    </location>
</feature>
<feature type="compositionally biased region" description="Basic and acidic residues" evidence="1">
    <location>
        <begin position="483"/>
        <end position="503"/>
    </location>
</feature>
<dbReference type="PROSITE" id="PS00028">
    <property type="entry name" value="ZINC_FINGER_C2H2_1"/>
    <property type="match status" value="1"/>
</dbReference>
<evidence type="ECO:0000313" key="3">
    <source>
        <dbReference type="EMBL" id="SBQ47488.1"/>
    </source>
</evidence>
<feature type="domain" description="C2H2-type" evidence="2">
    <location>
        <begin position="533"/>
        <end position="555"/>
    </location>
</feature>
<evidence type="ECO:0000259" key="2">
    <source>
        <dbReference type="PROSITE" id="PS00028"/>
    </source>
</evidence>
<sequence length="701" mass="78684">MYRHEHPLRGPPPHFVPVLKHPPSIRPIGHSGPFSVPRPGQQPQRPAGQFPPPESFYLHNRPPSDRYVSPHCSNFSIDRSTVIALGGSQQIVPPADSPRLQVPLWNPPQMGRLVSDNSDQAGEEFLRCIAANKPLPDYLKGNMALNLADALKSAETLKVSVKSVTKSKSRSRSQSRTRGRSRAKSRARSRSRGRSKSRVRGKSRAKSQTRARSRSRSRGKQSHKRSKSRVRRSRSRSSSSEKSHGKDRKRKRSPDISSNNLTGNRLFEGLKLVMNSKDVEERLPSLKDTILGIQASCGKKTVENVSDEPKHQQYDSIDPFTTLDNDSILLPHERVVGDFSWLQEKSQEEISVLKAKEFEEEESFLYGSGGYLQTEEHAKHLGAQEPLQMASSAFANASLDKLEFDKIKNILDSLGGTSGIGKMVMNTQMIKEGSEAFPAILNSDVAVETLKNPSVRKSLESLQSLIRATKDQRERSNGQSETSSEKQKAGDNEKKKKDKQTKIRELESLAQELDVLLREDGMGFMSPVIGFYCQKCEEFIGDLKSVETHAAVHIHSTSSCLKEKQDKHGKDSKGHSHHHSSRSQHPHSEKRGHRSGQDHQEKGHKSTRLENLCLKEEMKKERMLITVNRGLTPPAQPTMTKENKEMGIPGHSKVKEEKEKSLKTSRGKHSSESSEDDRSSKAKHAKKKKKEKKKKKKSDRS</sequence>
<dbReference type="EMBL" id="HAEB01001013">
    <property type="protein sequence ID" value="SBQ47488.1"/>
    <property type="molecule type" value="Transcribed_RNA"/>
</dbReference>
<gene>
    <name evidence="3" type="primary">Nfu_g_1_016594</name>
</gene>
<feature type="compositionally biased region" description="Basic and acidic residues" evidence="1">
    <location>
        <begin position="669"/>
        <end position="680"/>
    </location>
</feature>
<organism evidence="3">
    <name type="scientific">Nothobranchius korthausae</name>
    <dbReference type="NCBI Taxonomy" id="1143690"/>
    <lineage>
        <taxon>Eukaryota</taxon>
        <taxon>Metazoa</taxon>
        <taxon>Chordata</taxon>
        <taxon>Craniata</taxon>
        <taxon>Vertebrata</taxon>
        <taxon>Euteleostomi</taxon>
        <taxon>Actinopterygii</taxon>
        <taxon>Neopterygii</taxon>
        <taxon>Teleostei</taxon>
        <taxon>Neoteleostei</taxon>
        <taxon>Acanthomorphata</taxon>
        <taxon>Ovalentaria</taxon>
        <taxon>Atherinomorphae</taxon>
        <taxon>Cyprinodontiformes</taxon>
        <taxon>Nothobranchiidae</taxon>
        <taxon>Nothobranchius</taxon>
    </lineage>
</organism>
<feature type="region of interest" description="Disordered" evidence="1">
    <location>
        <begin position="159"/>
        <end position="262"/>
    </location>
</feature>
<feature type="region of interest" description="Disordered" evidence="1">
    <location>
        <begin position="556"/>
        <end position="613"/>
    </location>
</feature>
<feature type="compositionally biased region" description="Basic and acidic residues" evidence="1">
    <location>
        <begin position="561"/>
        <end position="574"/>
    </location>
</feature>
<proteinExistence type="predicted"/>
<evidence type="ECO:0000256" key="1">
    <source>
        <dbReference type="SAM" id="MobiDB-lite"/>
    </source>
</evidence>
<feature type="region of interest" description="Disordered" evidence="1">
    <location>
        <begin position="1"/>
        <end position="64"/>
    </location>
</feature>
<reference evidence="3" key="1">
    <citation type="submission" date="2016-05" db="EMBL/GenBank/DDBJ databases">
        <authorList>
            <person name="Lavstsen T."/>
            <person name="Jespersen J.S."/>
        </authorList>
    </citation>
    <scope>NUCLEOTIDE SEQUENCE</scope>
    <source>
        <tissue evidence="3">Brain</tissue>
    </source>
</reference>